<dbReference type="Proteomes" id="UP001164286">
    <property type="component" value="Unassembled WGS sequence"/>
</dbReference>
<dbReference type="RefSeq" id="XP_052945404.1">
    <property type="nucleotide sequence ID" value="XM_053092881.1"/>
</dbReference>
<sequence>MQSILHSVIGPAGPEVADLKGKTAIVTGGATGIGFEVAKAFCRYGCRVIMVNRKEEQGNDAIADIKKDIGADSQIEWKECDLGSLKMVKEVFGGFAKDLERLDYLILSSGINVNFFRVDADGIDGHFGVNALGHYYALNLLYPLLRKTSKLPGTPKGSVRIVFESSEMHRAAPGSEDSKERARGCHFGSEEEITEGGKTLGPTELYGRTKLAMILYGKAMRDKVIEKNGDDIYILSVHPGAVNTEMQQQWKDAYPGILGKVLSNGMLAFGRDAVQGSYSALYAALSPEVVEKGWNGAYFSDPATLGGESAQACDTNLATALWELSERMVKRIVGDDALVSWSS</sequence>
<name>A0AA38H6Y2_9TREE</name>
<gene>
    <name evidence="3" type="ORF">MKK02DRAFT_44325</name>
</gene>
<reference evidence="3" key="1">
    <citation type="journal article" date="2022" name="G3 (Bethesda)">
        <title>High quality genome of the basidiomycete yeast Dioszegia hungarica PDD-24b-2 isolated from cloud water.</title>
        <authorList>
            <person name="Jarrige D."/>
            <person name="Haridas S."/>
            <person name="Bleykasten-Grosshans C."/>
            <person name="Joly M."/>
            <person name="Nadalig T."/>
            <person name="Sancelme M."/>
            <person name="Vuilleumier S."/>
            <person name="Grigoriev I.V."/>
            <person name="Amato P."/>
            <person name="Bringel F."/>
        </authorList>
    </citation>
    <scope>NUCLEOTIDE SEQUENCE</scope>
    <source>
        <strain evidence="3">PDD-24b-2</strain>
    </source>
</reference>
<dbReference type="InterPro" id="IPR036291">
    <property type="entry name" value="NAD(P)-bd_dom_sf"/>
</dbReference>
<evidence type="ECO:0000256" key="2">
    <source>
        <dbReference type="ARBA" id="ARBA00023002"/>
    </source>
</evidence>
<dbReference type="PRINTS" id="PR00081">
    <property type="entry name" value="GDHRDH"/>
</dbReference>
<keyword evidence="2" id="KW-0560">Oxidoreductase</keyword>
<dbReference type="Gene3D" id="3.40.50.720">
    <property type="entry name" value="NAD(P)-binding Rossmann-like Domain"/>
    <property type="match status" value="1"/>
</dbReference>
<dbReference type="EMBL" id="JAKWFO010000005">
    <property type="protein sequence ID" value="KAI9635627.1"/>
    <property type="molecule type" value="Genomic_DNA"/>
</dbReference>
<evidence type="ECO:0000256" key="1">
    <source>
        <dbReference type="ARBA" id="ARBA00006484"/>
    </source>
</evidence>
<dbReference type="InterPro" id="IPR002347">
    <property type="entry name" value="SDR_fam"/>
</dbReference>
<proteinExistence type="inferred from homology"/>
<dbReference type="AlphaFoldDB" id="A0AA38H6Y2"/>
<organism evidence="3 4">
    <name type="scientific">Dioszegia hungarica</name>
    <dbReference type="NCBI Taxonomy" id="4972"/>
    <lineage>
        <taxon>Eukaryota</taxon>
        <taxon>Fungi</taxon>
        <taxon>Dikarya</taxon>
        <taxon>Basidiomycota</taxon>
        <taxon>Agaricomycotina</taxon>
        <taxon>Tremellomycetes</taxon>
        <taxon>Tremellales</taxon>
        <taxon>Bulleribasidiaceae</taxon>
        <taxon>Dioszegia</taxon>
    </lineage>
</organism>
<comment type="similarity">
    <text evidence="1">Belongs to the short-chain dehydrogenases/reductases (SDR) family.</text>
</comment>
<dbReference type="GO" id="GO:0016491">
    <property type="term" value="F:oxidoreductase activity"/>
    <property type="evidence" value="ECO:0007669"/>
    <property type="project" value="UniProtKB-KW"/>
</dbReference>
<protein>
    <submittedName>
        <fullName evidence="3">Short-chain dehydrogenase TIC 32, chloroplastic</fullName>
    </submittedName>
</protein>
<dbReference type="GeneID" id="77732086"/>
<dbReference type="PANTHER" id="PTHR24320:SF281">
    <property type="entry name" value="SHORT CHAIN DEHYDROGENASE_REDUCTASE FAMILY PROTEIN (AFU_ORTHOLOGUE AFUA_5G14310)"/>
    <property type="match status" value="1"/>
</dbReference>
<evidence type="ECO:0000313" key="3">
    <source>
        <dbReference type="EMBL" id="KAI9635627.1"/>
    </source>
</evidence>
<accession>A0AA38H6Y2</accession>
<keyword evidence="4" id="KW-1185">Reference proteome</keyword>
<comment type="caution">
    <text evidence="3">The sequence shown here is derived from an EMBL/GenBank/DDBJ whole genome shotgun (WGS) entry which is preliminary data.</text>
</comment>
<dbReference type="SUPFAM" id="SSF51735">
    <property type="entry name" value="NAD(P)-binding Rossmann-fold domains"/>
    <property type="match status" value="1"/>
</dbReference>
<dbReference type="Pfam" id="PF00106">
    <property type="entry name" value="adh_short"/>
    <property type="match status" value="1"/>
</dbReference>
<evidence type="ECO:0000313" key="4">
    <source>
        <dbReference type="Proteomes" id="UP001164286"/>
    </source>
</evidence>
<dbReference type="PANTHER" id="PTHR24320">
    <property type="entry name" value="RETINOL DEHYDROGENASE"/>
    <property type="match status" value="1"/>
</dbReference>